<dbReference type="GO" id="GO:0008897">
    <property type="term" value="F:holo-[acyl-carrier-protein] synthase activity"/>
    <property type="evidence" value="ECO:0007669"/>
    <property type="project" value="UniProtKB-UniRule"/>
</dbReference>
<dbReference type="AlphaFoldDB" id="A0A9D7S7U1"/>
<gene>
    <name evidence="8 10" type="primary">acpS</name>
    <name evidence="10" type="ORF">IPO85_02560</name>
</gene>
<dbReference type="Pfam" id="PF01648">
    <property type="entry name" value="ACPS"/>
    <property type="match status" value="1"/>
</dbReference>
<feature type="binding site" evidence="8">
    <location>
        <position position="7"/>
    </location>
    <ligand>
        <name>Mg(2+)</name>
        <dbReference type="ChEBI" id="CHEBI:18420"/>
    </ligand>
</feature>
<keyword evidence="8" id="KW-0963">Cytoplasm</keyword>
<reference evidence="10 11" key="1">
    <citation type="submission" date="2020-10" db="EMBL/GenBank/DDBJ databases">
        <title>Connecting structure to function with the recovery of over 1000 high-quality activated sludge metagenome-assembled genomes encoding full-length rRNA genes using long-read sequencing.</title>
        <authorList>
            <person name="Singleton C.M."/>
            <person name="Petriglieri F."/>
            <person name="Kristensen J.M."/>
            <person name="Kirkegaard R.H."/>
            <person name="Michaelsen T.Y."/>
            <person name="Andersen M.H."/>
            <person name="Karst S.M."/>
            <person name="Dueholm M.S."/>
            <person name="Nielsen P.H."/>
            <person name="Albertsen M."/>
        </authorList>
    </citation>
    <scope>NUCLEOTIDE SEQUENCE [LARGE SCALE GENOMIC DNA]</scope>
    <source>
        <strain evidence="10">Ribe_18-Q3-R11-54_BAT3C.373</strain>
    </source>
</reference>
<evidence type="ECO:0000256" key="3">
    <source>
        <dbReference type="ARBA" id="ARBA00022723"/>
    </source>
</evidence>
<comment type="cofactor">
    <cofactor evidence="8">
        <name>Mg(2+)</name>
        <dbReference type="ChEBI" id="CHEBI:18420"/>
    </cofactor>
</comment>
<dbReference type="EMBL" id="JADKFW010000004">
    <property type="protein sequence ID" value="MBK9716404.1"/>
    <property type="molecule type" value="Genomic_DNA"/>
</dbReference>
<sequence length="122" mass="13709">MVGLGIDIVDIDRIQSKLENNEILKEHIFSKSEINYCEKQRNKMEHYAARFAAKEALLKALGSGLNSEIKLNESEIINEKSGKPLFNFINESKKIIESGNYKILVSLSHTKNTACAVVILTN</sequence>
<dbReference type="GO" id="GO:0000287">
    <property type="term" value="F:magnesium ion binding"/>
    <property type="evidence" value="ECO:0007669"/>
    <property type="project" value="UniProtKB-UniRule"/>
</dbReference>
<comment type="function">
    <text evidence="8">Transfers the 4'-phosphopantetheine moiety from coenzyme A to a Ser of acyl-carrier-protein.</text>
</comment>
<dbReference type="SUPFAM" id="SSF56214">
    <property type="entry name" value="4'-phosphopantetheinyl transferase"/>
    <property type="match status" value="1"/>
</dbReference>
<dbReference type="Proteomes" id="UP000808349">
    <property type="component" value="Unassembled WGS sequence"/>
</dbReference>
<evidence type="ECO:0000313" key="11">
    <source>
        <dbReference type="Proteomes" id="UP000808349"/>
    </source>
</evidence>
<keyword evidence="2 8" id="KW-0808">Transferase</keyword>
<dbReference type="HAMAP" id="MF_00101">
    <property type="entry name" value="AcpS"/>
    <property type="match status" value="1"/>
</dbReference>
<keyword evidence="5 8" id="KW-0460">Magnesium</keyword>
<keyword evidence="3 8" id="KW-0479">Metal-binding</keyword>
<protein>
    <recommendedName>
        <fullName evidence="8">Holo-[acyl-carrier-protein] synthase</fullName>
        <shortName evidence="8">Holo-ACP synthase</shortName>
        <ecNumber evidence="8">2.7.8.7</ecNumber>
    </recommendedName>
    <alternativeName>
        <fullName evidence="8">4'-phosphopantetheinyl transferase AcpS</fullName>
    </alternativeName>
</protein>
<dbReference type="Gene3D" id="3.90.470.20">
    <property type="entry name" value="4'-phosphopantetheinyl transferase domain"/>
    <property type="match status" value="1"/>
</dbReference>
<dbReference type="InterPro" id="IPR004568">
    <property type="entry name" value="Ppantetheine-prot_Trfase_dom"/>
</dbReference>
<evidence type="ECO:0000256" key="8">
    <source>
        <dbReference type="HAMAP-Rule" id="MF_00101"/>
    </source>
</evidence>
<evidence type="ECO:0000256" key="5">
    <source>
        <dbReference type="ARBA" id="ARBA00022842"/>
    </source>
</evidence>
<dbReference type="NCBIfam" id="TIGR00556">
    <property type="entry name" value="pantethn_trn"/>
    <property type="match status" value="1"/>
</dbReference>
<comment type="catalytic activity">
    <reaction evidence="8">
        <text>apo-[ACP] + CoA = holo-[ACP] + adenosine 3',5'-bisphosphate + H(+)</text>
        <dbReference type="Rhea" id="RHEA:12068"/>
        <dbReference type="Rhea" id="RHEA-COMP:9685"/>
        <dbReference type="Rhea" id="RHEA-COMP:9690"/>
        <dbReference type="ChEBI" id="CHEBI:15378"/>
        <dbReference type="ChEBI" id="CHEBI:29999"/>
        <dbReference type="ChEBI" id="CHEBI:57287"/>
        <dbReference type="ChEBI" id="CHEBI:58343"/>
        <dbReference type="ChEBI" id="CHEBI:64479"/>
        <dbReference type="EC" id="2.7.8.7"/>
    </reaction>
</comment>
<keyword evidence="6 8" id="KW-0443">Lipid metabolism</keyword>
<evidence type="ECO:0000256" key="4">
    <source>
        <dbReference type="ARBA" id="ARBA00022832"/>
    </source>
</evidence>
<evidence type="ECO:0000256" key="6">
    <source>
        <dbReference type="ARBA" id="ARBA00023098"/>
    </source>
</evidence>
<dbReference type="EC" id="2.7.8.7" evidence="8"/>
<dbReference type="GO" id="GO:0006633">
    <property type="term" value="P:fatty acid biosynthetic process"/>
    <property type="evidence" value="ECO:0007669"/>
    <property type="project" value="UniProtKB-UniRule"/>
</dbReference>
<comment type="similarity">
    <text evidence="8">Belongs to the P-Pant transferase superfamily. AcpS family.</text>
</comment>
<evidence type="ECO:0000256" key="2">
    <source>
        <dbReference type="ARBA" id="ARBA00022679"/>
    </source>
</evidence>
<feature type="binding site" evidence="8">
    <location>
        <position position="55"/>
    </location>
    <ligand>
        <name>Mg(2+)</name>
        <dbReference type="ChEBI" id="CHEBI:18420"/>
    </ligand>
</feature>
<comment type="caution">
    <text evidence="10">The sequence shown here is derived from an EMBL/GenBank/DDBJ whole genome shotgun (WGS) entry which is preliminary data.</text>
</comment>
<accession>A0A9D7S7U1</accession>
<evidence type="ECO:0000256" key="1">
    <source>
        <dbReference type="ARBA" id="ARBA00022516"/>
    </source>
</evidence>
<dbReference type="NCBIfam" id="TIGR00516">
    <property type="entry name" value="acpS"/>
    <property type="match status" value="1"/>
</dbReference>
<dbReference type="GO" id="GO:0005737">
    <property type="term" value="C:cytoplasm"/>
    <property type="evidence" value="ECO:0007669"/>
    <property type="project" value="UniProtKB-SubCell"/>
</dbReference>
<evidence type="ECO:0000259" key="9">
    <source>
        <dbReference type="Pfam" id="PF01648"/>
    </source>
</evidence>
<dbReference type="InterPro" id="IPR008278">
    <property type="entry name" value="4-PPantetheinyl_Trfase_dom"/>
</dbReference>
<comment type="subcellular location">
    <subcellularLocation>
        <location evidence="8">Cytoplasm</location>
    </subcellularLocation>
</comment>
<name>A0A9D7S7U1_9BACT</name>
<keyword evidence="1 8" id="KW-0444">Lipid biosynthesis</keyword>
<evidence type="ECO:0000313" key="10">
    <source>
        <dbReference type="EMBL" id="MBK9716404.1"/>
    </source>
</evidence>
<dbReference type="InterPro" id="IPR037143">
    <property type="entry name" value="4-PPantetheinyl_Trfase_dom_sf"/>
</dbReference>
<dbReference type="InterPro" id="IPR002582">
    <property type="entry name" value="ACPS"/>
</dbReference>
<feature type="domain" description="4'-phosphopantetheinyl transferase" evidence="9">
    <location>
        <begin position="3"/>
        <end position="97"/>
    </location>
</feature>
<evidence type="ECO:0000256" key="7">
    <source>
        <dbReference type="ARBA" id="ARBA00023160"/>
    </source>
</evidence>
<organism evidence="10 11">
    <name type="scientific">Candidatus Defluviibacterium haderslevense</name>
    <dbReference type="NCBI Taxonomy" id="2981993"/>
    <lineage>
        <taxon>Bacteria</taxon>
        <taxon>Pseudomonadati</taxon>
        <taxon>Bacteroidota</taxon>
        <taxon>Saprospiria</taxon>
        <taxon>Saprospirales</taxon>
        <taxon>Saprospiraceae</taxon>
        <taxon>Candidatus Defluviibacterium</taxon>
    </lineage>
</organism>
<keyword evidence="7 8" id="KW-0275">Fatty acid biosynthesis</keyword>
<keyword evidence="4 8" id="KW-0276">Fatty acid metabolism</keyword>
<proteinExistence type="inferred from homology"/>